<dbReference type="Proteomes" id="UP001054252">
    <property type="component" value="Unassembled WGS sequence"/>
</dbReference>
<evidence type="ECO:0000313" key="3">
    <source>
        <dbReference type="EMBL" id="GKV01944.1"/>
    </source>
</evidence>
<evidence type="ECO:0000256" key="2">
    <source>
        <dbReference type="SAM" id="MobiDB-lite"/>
    </source>
</evidence>
<evidence type="ECO:0000256" key="1">
    <source>
        <dbReference type="SAM" id="Coils"/>
    </source>
</evidence>
<accession>A0AAV5IUN1</accession>
<feature type="coiled-coil region" evidence="1">
    <location>
        <begin position="409"/>
        <end position="450"/>
    </location>
</feature>
<gene>
    <name evidence="3" type="ORF">SLEP1_g14450</name>
</gene>
<protein>
    <submittedName>
        <fullName evidence="3">Uncharacterized protein</fullName>
    </submittedName>
</protein>
<proteinExistence type="predicted"/>
<sequence>MSSEGTLSVGREGEVGSLSSSLSSTSSSSSGVKNESRTSVSGGSKVQKYSTIPTNILEVDDCRDRCYGEREEVVGDVIGYKLCWKSRGELGYLVENYGIPPHVLVRPAKSEERAYSALKDHWMPLYVHYLVARFRFPIPKLLVALLKKYGIGLIQLILNGVRLVVGFLVYYQIRGGGSEKEKGWFYSTPWMAGGRSRNLIIASSSSIKGWKEKFFFADDTEWGRRDGEVEELNKWKGKKLNPNKYQLGEVETDEVERLDKVGRELVDIMYLTSPNVVESSGIYERSSLKEMNRLRAGGKVIRLPEKRSMASAPSALEERIDPSLREVKVVTHRKGKSSIPFPRQTSSFLESDRIAAKRFINSHFPKVDLQRAKDEMTLNGGAGVVRHALEVRFEFFDCLLERVTLAGKNEELSQQKEGTEKSFDELILELEKVKEKLATSKKAVKLEEKKKKRCEEALTKRESELAEVVDLCRLPTLVMAFIDCRKKVKAQNPKVDVTNITFSPEEARVEKNKGSKTAKFHLEIKLKWERDDVGKTIFPPILDYEFVTIDEEEVEVPRETKVVENVRNEEVDQQHHIID</sequence>
<evidence type="ECO:0000313" key="4">
    <source>
        <dbReference type="Proteomes" id="UP001054252"/>
    </source>
</evidence>
<name>A0AAV5IUN1_9ROSI</name>
<dbReference type="AlphaFoldDB" id="A0AAV5IUN1"/>
<keyword evidence="1" id="KW-0175">Coiled coil</keyword>
<organism evidence="3 4">
    <name type="scientific">Rubroshorea leprosula</name>
    <dbReference type="NCBI Taxonomy" id="152421"/>
    <lineage>
        <taxon>Eukaryota</taxon>
        <taxon>Viridiplantae</taxon>
        <taxon>Streptophyta</taxon>
        <taxon>Embryophyta</taxon>
        <taxon>Tracheophyta</taxon>
        <taxon>Spermatophyta</taxon>
        <taxon>Magnoliopsida</taxon>
        <taxon>eudicotyledons</taxon>
        <taxon>Gunneridae</taxon>
        <taxon>Pentapetalae</taxon>
        <taxon>rosids</taxon>
        <taxon>malvids</taxon>
        <taxon>Malvales</taxon>
        <taxon>Dipterocarpaceae</taxon>
        <taxon>Rubroshorea</taxon>
    </lineage>
</organism>
<feature type="compositionally biased region" description="Polar residues" evidence="2">
    <location>
        <begin position="31"/>
        <end position="46"/>
    </location>
</feature>
<feature type="region of interest" description="Disordered" evidence="2">
    <location>
        <begin position="1"/>
        <end position="46"/>
    </location>
</feature>
<reference evidence="3 4" key="1">
    <citation type="journal article" date="2021" name="Commun. Biol.">
        <title>The genome of Shorea leprosula (Dipterocarpaceae) highlights the ecological relevance of drought in aseasonal tropical rainforests.</title>
        <authorList>
            <person name="Ng K.K.S."/>
            <person name="Kobayashi M.J."/>
            <person name="Fawcett J.A."/>
            <person name="Hatakeyama M."/>
            <person name="Paape T."/>
            <person name="Ng C.H."/>
            <person name="Ang C.C."/>
            <person name="Tnah L.H."/>
            <person name="Lee C.T."/>
            <person name="Nishiyama T."/>
            <person name="Sese J."/>
            <person name="O'Brien M.J."/>
            <person name="Copetti D."/>
            <person name="Mohd Noor M.I."/>
            <person name="Ong R.C."/>
            <person name="Putra M."/>
            <person name="Sireger I.Z."/>
            <person name="Indrioko S."/>
            <person name="Kosugi Y."/>
            <person name="Izuno A."/>
            <person name="Isagi Y."/>
            <person name="Lee S.L."/>
            <person name="Shimizu K.K."/>
        </authorList>
    </citation>
    <scope>NUCLEOTIDE SEQUENCE [LARGE SCALE GENOMIC DNA]</scope>
    <source>
        <strain evidence="3">214</strain>
    </source>
</reference>
<comment type="caution">
    <text evidence="3">The sequence shown here is derived from an EMBL/GenBank/DDBJ whole genome shotgun (WGS) entry which is preliminary data.</text>
</comment>
<feature type="compositionally biased region" description="Low complexity" evidence="2">
    <location>
        <begin position="17"/>
        <end position="30"/>
    </location>
</feature>
<dbReference type="EMBL" id="BPVZ01000018">
    <property type="protein sequence ID" value="GKV01944.1"/>
    <property type="molecule type" value="Genomic_DNA"/>
</dbReference>
<keyword evidence="4" id="KW-1185">Reference proteome</keyword>